<sequence length="338" mass="36565">MYLAVTALLLLSTGLAGSMPGGPGVPENITVTFLNPTSVRVSWATSSENADKYDVTYKPTGARVVALVAGNSDAVTLSGLKADTQYQLTVAAVWRGKKYRSRPIVFRTLEPPRTSPQQDQMAAAFSTPEPAVATSTARDKEATPTGDQAPADLVEYPQTSSTVRGVEIGIVLLVLFVWIAAIALFFNRWGKIRMLLPYQPDYKHEQLKVPGTAACAAAVASGNTCTHNSGDHICQQVFHSQNSIHAQPPRRARPRMNSAIFVSNSGPGLDPKEFFRRHGSVSKLCRKARSVDNISLEEQHFGLPQLSISGPSPPEDDEREMDADGDEIAETETLMGDE</sequence>
<evidence type="ECO:0000313" key="5">
    <source>
        <dbReference type="EMBL" id="CAH1185392.1"/>
    </source>
</evidence>
<dbReference type="PANTHER" id="PTHR21104:SF2">
    <property type="entry name" value="FIBRONECTIN TYPE-III DOMAIN-CONTAINING PROTEIN"/>
    <property type="match status" value="1"/>
</dbReference>
<keyword evidence="3" id="KW-0732">Signal</keyword>
<feature type="transmembrane region" description="Helical" evidence="2">
    <location>
        <begin position="168"/>
        <end position="186"/>
    </location>
</feature>
<dbReference type="SUPFAM" id="SSF49265">
    <property type="entry name" value="Fibronectin type III"/>
    <property type="match status" value="1"/>
</dbReference>
<dbReference type="Gene3D" id="2.60.40.10">
    <property type="entry name" value="Immunoglobulins"/>
    <property type="match status" value="1"/>
</dbReference>
<dbReference type="InterPro" id="IPR013783">
    <property type="entry name" value="Ig-like_fold"/>
</dbReference>
<dbReference type="Pfam" id="PF16066">
    <property type="entry name" value="DUF4808"/>
    <property type="match status" value="1"/>
</dbReference>
<dbReference type="OrthoDB" id="9949424at2759"/>
<dbReference type="EMBL" id="OU900098">
    <property type="protein sequence ID" value="CAH1185392.1"/>
    <property type="molecule type" value="Genomic_DNA"/>
</dbReference>
<dbReference type="InterPro" id="IPR032073">
    <property type="entry name" value="FNDC5_C"/>
</dbReference>
<dbReference type="Proteomes" id="UP001153712">
    <property type="component" value="Chromosome 5"/>
</dbReference>
<evidence type="ECO:0000256" key="2">
    <source>
        <dbReference type="SAM" id="Phobius"/>
    </source>
</evidence>
<feature type="signal peptide" evidence="3">
    <location>
        <begin position="1"/>
        <end position="16"/>
    </location>
</feature>
<evidence type="ECO:0000313" key="6">
    <source>
        <dbReference type="Proteomes" id="UP001153712"/>
    </source>
</evidence>
<dbReference type="Pfam" id="PF00041">
    <property type="entry name" value="fn3"/>
    <property type="match status" value="1"/>
</dbReference>
<keyword evidence="2" id="KW-1133">Transmembrane helix</keyword>
<dbReference type="InterPro" id="IPR036116">
    <property type="entry name" value="FN3_sf"/>
</dbReference>
<accession>A0A9P0E032</accession>
<reference evidence="5" key="1">
    <citation type="submission" date="2022-01" db="EMBL/GenBank/DDBJ databases">
        <authorList>
            <person name="King R."/>
        </authorList>
    </citation>
    <scope>NUCLEOTIDE SEQUENCE</scope>
</reference>
<evidence type="ECO:0000256" key="1">
    <source>
        <dbReference type="SAM" id="MobiDB-lite"/>
    </source>
</evidence>
<dbReference type="PROSITE" id="PS50853">
    <property type="entry name" value="FN3"/>
    <property type="match status" value="1"/>
</dbReference>
<gene>
    <name evidence="5" type="ORF">PHYEVI_LOCUS8563</name>
</gene>
<dbReference type="SMART" id="SM00060">
    <property type="entry name" value="FN3"/>
    <property type="match status" value="1"/>
</dbReference>
<dbReference type="CDD" id="cd00063">
    <property type="entry name" value="FN3"/>
    <property type="match status" value="1"/>
</dbReference>
<name>A0A9P0E032_PHYSR</name>
<feature type="region of interest" description="Disordered" evidence="1">
    <location>
        <begin position="108"/>
        <end position="152"/>
    </location>
</feature>
<dbReference type="InterPro" id="IPR003961">
    <property type="entry name" value="FN3_dom"/>
</dbReference>
<protein>
    <recommendedName>
        <fullName evidence="4">Fibronectin type-III domain-containing protein</fullName>
    </recommendedName>
</protein>
<organism evidence="5 6">
    <name type="scientific">Phyllotreta striolata</name>
    <name type="common">Striped flea beetle</name>
    <name type="synonym">Crioceris striolata</name>
    <dbReference type="NCBI Taxonomy" id="444603"/>
    <lineage>
        <taxon>Eukaryota</taxon>
        <taxon>Metazoa</taxon>
        <taxon>Ecdysozoa</taxon>
        <taxon>Arthropoda</taxon>
        <taxon>Hexapoda</taxon>
        <taxon>Insecta</taxon>
        <taxon>Pterygota</taxon>
        <taxon>Neoptera</taxon>
        <taxon>Endopterygota</taxon>
        <taxon>Coleoptera</taxon>
        <taxon>Polyphaga</taxon>
        <taxon>Cucujiformia</taxon>
        <taxon>Chrysomeloidea</taxon>
        <taxon>Chrysomelidae</taxon>
        <taxon>Galerucinae</taxon>
        <taxon>Alticini</taxon>
        <taxon>Phyllotreta</taxon>
    </lineage>
</organism>
<evidence type="ECO:0000259" key="4">
    <source>
        <dbReference type="PROSITE" id="PS50853"/>
    </source>
</evidence>
<proteinExistence type="predicted"/>
<keyword evidence="2" id="KW-0812">Transmembrane</keyword>
<feature type="compositionally biased region" description="Acidic residues" evidence="1">
    <location>
        <begin position="314"/>
        <end position="338"/>
    </location>
</feature>
<dbReference type="PANTHER" id="PTHR21104">
    <property type="entry name" value="FIBRONECTIN TYPE III DOMAIN-CONTAINING PROTEIN"/>
    <property type="match status" value="1"/>
</dbReference>
<evidence type="ECO:0000256" key="3">
    <source>
        <dbReference type="SAM" id="SignalP"/>
    </source>
</evidence>
<feature type="region of interest" description="Disordered" evidence="1">
    <location>
        <begin position="302"/>
        <end position="338"/>
    </location>
</feature>
<keyword evidence="6" id="KW-1185">Reference proteome</keyword>
<dbReference type="AlphaFoldDB" id="A0A9P0E032"/>
<keyword evidence="2" id="KW-0472">Membrane</keyword>
<feature type="chain" id="PRO_5040245151" description="Fibronectin type-III domain-containing protein" evidence="3">
    <location>
        <begin position="17"/>
        <end position="338"/>
    </location>
</feature>
<feature type="domain" description="Fibronectin type-III" evidence="4">
    <location>
        <begin position="25"/>
        <end position="111"/>
    </location>
</feature>